<feature type="transmembrane region" description="Helical" evidence="5">
    <location>
        <begin position="491"/>
        <end position="512"/>
    </location>
</feature>
<dbReference type="PANTHER" id="PTHR43496">
    <property type="entry name" value="PROTEIN LPLB"/>
    <property type="match status" value="1"/>
</dbReference>
<dbReference type="OrthoDB" id="725at2"/>
<evidence type="ECO:0000256" key="5">
    <source>
        <dbReference type="RuleBase" id="RU363032"/>
    </source>
</evidence>
<feature type="transmembrane region" description="Helical" evidence="5">
    <location>
        <begin position="524"/>
        <end position="547"/>
    </location>
</feature>
<keyword evidence="5" id="KW-0813">Transport</keyword>
<feature type="transmembrane region" description="Helical" evidence="5">
    <location>
        <begin position="77"/>
        <end position="97"/>
    </location>
</feature>
<dbReference type="Pfam" id="PF00528">
    <property type="entry name" value="BPD_transp_1"/>
    <property type="match status" value="2"/>
</dbReference>
<dbReference type="EMBL" id="SORI01000031">
    <property type="protein sequence ID" value="TDY53175.1"/>
    <property type="molecule type" value="Genomic_DNA"/>
</dbReference>
<dbReference type="PROSITE" id="PS50928">
    <property type="entry name" value="ABC_TM1"/>
    <property type="match status" value="2"/>
</dbReference>
<dbReference type="SUPFAM" id="SSF161098">
    <property type="entry name" value="MetI-like"/>
    <property type="match status" value="2"/>
</dbReference>
<organism evidence="7 8">
    <name type="scientific">Aminivibrio pyruvatiphilus</name>
    <dbReference type="NCBI Taxonomy" id="1005740"/>
    <lineage>
        <taxon>Bacteria</taxon>
        <taxon>Thermotogati</taxon>
        <taxon>Synergistota</taxon>
        <taxon>Synergistia</taxon>
        <taxon>Synergistales</taxon>
        <taxon>Aminobacteriaceae</taxon>
        <taxon>Aminivibrio</taxon>
    </lineage>
</organism>
<feature type="transmembrane region" description="Helical" evidence="5">
    <location>
        <begin position="395"/>
        <end position="415"/>
    </location>
</feature>
<comment type="subcellular location">
    <subcellularLocation>
        <location evidence="5">Cell membrane</location>
        <topology evidence="5">Multi-pass membrane protein</topology>
    </subcellularLocation>
    <subcellularLocation>
        <location evidence="1">Membrane</location>
        <topology evidence="1">Multi-pass membrane protein</topology>
    </subcellularLocation>
</comment>
<feature type="transmembrane region" description="Helical" evidence="5">
    <location>
        <begin position="215"/>
        <end position="237"/>
    </location>
</feature>
<evidence type="ECO:0000256" key="2">
    <source>
        <dbReference type="ARBA" id="ARBA00022692"/>
    </source>
</evidence>
<feature type="transmembrane region" description="Helical" evidence="5">
    <location>
        <begin position="421"/>
        <end position="440"/>
    </location>
</feature>
<protein>
    <submittedName>
        <fullName evidence="7">Iron(III) transport system permease protein</fullName>
    </submittedName>
</protein>
<evidence type="ECO:0000313" key="7">
    <source>
        <dbReference type="EMBL" id="TDY53175.1"/>
    </source>
</evidence>
<feature type="transmembrane region" description="Helical" evidence="5">
    <location>
        <begin position="307"/>
        <end position="331"/>
    </location>
</feature>
<dbReference type="GO" id="GO:0055085">
    <property type="term" value="P:transmembrane transport"/>
    <property type="evidence" value="ECO:0007669"/>
    <property type="project" value="InterPro"/>
</dbReference>
<proteinExistence type="inferred from homology"/>
<evidence type="ECO:0000313" key="8">
    <source>
        <dbReference type="Proteomes" id="UP000295066"/>
    </source>
</evidence>
<comment type="similarity">
    <text evidence="5">Belongs to the binding-protein-dependent transport system permease family.</text>
</comment>
<keyword evidence="3 5" id="KW-1133">Transmembrane helix</keyword>
<keyword evidence="8" id="KW-1185">Reference proteome</keyword>
<reference evidence="7 8" key="1">
    <citation type="submission" date="2019-03" db="EMBL/GenBank/DDBJ databases">
        <title>Genomic Encyclopedia of Type Strains, Phase IV (KMG-IV): sequencing the most valuable type-strain genomes for metagenomic binning, comparative biology and taxonomic classification.</title>
        <authorList>
            <person name="Goeker M."/>
        </authorList>
    </citation>
    <scope>NUCLEOTIDE SEQUENCE [LARGE SCALE GENOMIC DNA]</scope>
    <source>
        <strain evidence="7 8">DSM 25964</strain>
    </source>
</reference>
<feature type="transmembrane region" description="Helical" evidence="5">
    <location>
        <begin position="109"/>
        <end position="134"/>
    </location>
</feature>
<dbReference type="InterPro" id="IPR000515">
    <property type="entry name" value="MetI-like"/>
</dbReference>
<dbReference type="InterPro" id="IPR035906">
    <property type="entry name" value="MetI-like_sf"/>
</dbReference>
<feature type="domain" description="ABC transmembrane type-1" evidence="6">
    <location>
        <begin position="73"/>
        <end position="275"/>
    </location>
</feature>
<comment type="caution">
    <text evidence="7">The sequence shown here is derived from an EMBL/GenBank/DDBJ whole genome shotgun (WGS) entry which is preliminary data.</text>
</comment>
<accession>A0A4V3HFH7</accession>
<dbReference type="Proteomes" id="UP000295066">
    <property type="component" value="Unassembled WGS sequence"/>
</dbReference>
<evidence type="ECO:0000256" key="4">
    <source>
        <dbReference type="ARBA" id="ARBA00023136"/>
    </source>
</evidence>
<dbReference type="AlphaFoldDB" id="A0A4V3HFH7"/>
<dbReference type="GO" id="GO:0005886">
    <property type="term" value="C:plasma membrane"/>
    <property type="evidence" value="ECO:0007669"/>
    <property type="project" value="UniProtKB-SubCell"/>
</dbReference>
<feature type="transmembrane region" description="Helical" evidence="5">
    <location>
        <begin position="162"/>
        <end position="180"/>
    </location>
</feature>
<feature type="transmembrane region" description="Helical" evidence="5">
    <location>
        <begin position="21"/>
        <end position="42"/>
    </location>
</feature>
<feature type="transmembrane region" description="Helical" evidence="5">
    <location>
        <begin position="361"/>
        <end position="383"/>
    </location>
</feature>
<name>A0A4V3HFH7_9BACT</name>
<evidence type="ECO:0000256" key="3">
    <source>
        <dbReference type="ARBA" id="ARBA00022989"/>
    </source>
</evidence>
<evidence type="ECO:0000256" key="1">
    <source>
        <dbReference type="ARBA" id="ARBA00004141"/>
    </source>
</evidence>
<dbReference type="RefSeq" id="WP_133959149.1">
    <property type="nucleotide sequence ID" value="NZ_SORI01000031.1"/>
</dbReference>
<keyword evidence="2 5" id="KW-0812">Transmembrane</keyword>
<dbReference type="PANTHER" id="PTHR43496:SF1">
    <property type="entry name" value="POLYGALACTURONAN_RHAMNOGALACTURONAN TRANSPORT SYSTEM PERMEASE PROTEIN YTEP"/>
    <property type="match status" value="1"/>
</dbReference>
<keyword evidence="4 5" id="KW-0472">Membrane</keyword>
<dbReference type="CDD" id="cd06261">
    <property type="entry name" value="TM_PBP2"/>
    <property type="match status" value="2"/>
</dbReference>
<gene>
    <name evidence="7" type="ORF">C8D99_1317</name>
</gene>
<evidence type="ECO:0000259" key="6">
    <source>
        <dbReference type="PROSITE" id="PS50928"/>
    </source>
</evidence>
<feature type="domain" description="ABC transmembrane type-1" evidence="6">
    <location>
        <begin position="357"/>
        <end position="547"/>
    </location>
</feature>
<feature type="transmembrane region" description="Helical" evidence="5">
    <location>
        <begin position="257"/>
        <end position="274"/>
    </location>
</feature>
<dbReference type="Gene3D" id="1.10.3720.10">
    <property type="entry name" value="MetI-like"/>
    <property type="match status" value="2"/>
</dbReference>
<sequence>MNRPSALSAPEKVSPLKRDPALLPALAAIWISLAVFVLYPLFRLFLTTFMVEGQLSFSNLGAVLDSWYDRQAFLNSLWLATAVSVAGTVLGYIYAFAVTRISIPSWLKWFLGAVTTLPLISPPFTSSIALTLSLGPNGILLKFFGIENFNFYGFWGTWMSETLTYFPVSFLTLAAVLSAIDPNLEDAGLSLGASPGRVFRTVTFPLSTPGIANSVLLLFASSLADFATPLVLAGHSFPVLPTQAYLQITGLYDLRGGAALSFLLLLPAMGVYVLQRFWVGKKSYVTISGKTGSRSGFKSKGKLAEGLVLGVCFTVTAFILYLYSLILWGALVKVWGVDNSLTWENFHYVFTHGRKAITDTLSIAAVATPLGGLMAVVVGYIAQRKRFFGNRAMEFFSMLNYALPGTVVGIAYVIAFNERPILLTGTMTILVAAYMFRYHAAGIRAVIASLHQIDPSIEEASASLGAGAARTFFRVTVPLVVPAVLMGMRYLFIHCMTAISATIFLVSVRWSLLTTRILECMTELQFAQACAFSVVLILLVFGATAVLTGLTRFATRRISGEGGRG</sequence>